<comment type="caution">
    <text evidence="1">The sequence shown here is derived from an EMBL/GenBank/DDBJ whole genome shotgun (WGS) entry which is preliminary data.</text>
</comment>
<dbReference type="AlphaFoldDB" id="A0A6G0TKE9"/>
<keyword evidence="2" id="KW-1185">Reference proteome</keyword>
<name>A0A6G0TKE9_APHGL</name>
<organism evidence="1 2">
    <name type="scientific">Aphis glycines</name>
    <name type="common">Soybean aphid</name>
    <dbReference type="NCBI Taxonomy" id="307491"/>
    <lineage>
        <taxon>Eukaryota</taxon>
        <taxon>Metazoa</taxon>
        <taxon>Ecdysozoa</taxon>
        <taxon>Arthropoda</taxon>
        <taxon>Hexapoda</taxon>
        <taxon>Insecta</taxon>
        <taxon>Pterygota</taxon>
        <taxon>Neoptera</taxon>
        <taxon>Paraneoptera</taxon>
        <taxon>Hemiptera</taxon>
        <taxon>Sternorrhyncha</taxon>
        <taxon>Aphidomorpha</taxon>
        <taxon>Aphidoidea</taxon>
        <taxon>Aphididae</taxon>
        <taxon>Aphidini</taxon>
        <taxon>Aphis</taxon>
        <taxon>Aphis</taxon>
    </lineage>
</organism>
<sequence>MLSEDLTSLISVQQHHHLSFTCSIKCNASFSIFCINNPHAFLPLSVHNFKTINTTFFKNFENFINFKNSWIFICSWLSHFFFWCSILYKYYTCLILSEKLLNNCVRVCLRATLAPGTCLLSALPNSTNSPAFPGLQRPKASYVINSFAEKQSCNSTTSTSSGLIVVLLNNLSAASLRMWSVGQWPSPFQQFQLLDPEGFMPFLFIYSKAAFPKSCAVIGAPSKPTKSPISVTCLSIGFQIMIQIPFFQNQYNYHIHIPHMLDPLFIRLPFVGNQSHLYDQNTTQILTTKYTTFSKNNNFLHSSDETSKLRPGIKISIPHSQPDIIYVPGANAILYTKIRSTGSCPSRGGYNQT</sequence>
<evidence type="ECO:0000313" key="2">
    <source>
        <dbReference type="Proteomes" id="UP000475862"/>
    </source>
</evidence>
<protein>
    <submittedName>
        <fullName evidence="1">Uncharacterized protein</fullName>
    </submittedName>
</protein>
<evidence type="ECO:0000313" key="1">
    <source>
        <dbReference type="EMBL" id="KAE9533369.1"/>
    </source>
</evidence>
<dbReference type="EMBL" id="VYZN01000035">
    <property type="protein sequence ID" value="KAE9533369.1"/>
    <property type="molecule type" value="Genomic_DNA"/>
</dbReference>
<dbReference type="Proteomes" id="UP000475862">
    <property type="component" value="Unassembled WGS sequence"/>
</dbReference>
<accession>A0A6G0TKE9</accession>
<reference evidence="1 2" key="1">
    <citation type="submission" date="2019-08" db="EMBL/GenBank/DDBJ databases">
        <title>The genome of the soybean aphid Biotype 1, its phylome, world population structure and adaptation to the North American continent.</title>
        <authorList>
            <person name="Giordano R."/>
            <person name="Donthu R.K."/>
            <person name="Hernandez A.G."/>
            <person name="Wright C.L."/>
            <person name="Zimin A.V."/>
        </authorList>
    </citation>
    <scope>NUCLEOTIDE SEQUENCE [LARGE SCALE GENOMIC DNA]</scope>
    <source>
        <tissue evidence="1">Whole aphids</tissue>
    </source>
</reference>
<proteinExistence type="predicted"/>
<gene>
    <name evidence="1" type="ORF">AGLY_009272</name>
</gene>